<name>A0ABN1TDT8_9ACTN</name>
<sequence>MPVRSMNKPDKSCNGSQRAELIQVVVHRLWATGGGAAGLTLRGGAAYRNQVELSMAAAACPRVHPLPQGAQHGRRGWPQPQQTWAVGVDFPSKGRSRGRTVTAKRRPVILRFTSGAPE</sequence>
<proteinExistence type="predicted"/>
<protein>
    <submittedName>
        <fullName evidence="1">Uncharacterized protein</fullName>
    </submittedName>
</protein>
<evidence type="ECO:0000313" key="1">
    <source>
        <dbReference type="EMBL" id="GAA1077176.1"/>
    </source>
</evidence>
<dbReference type="EMBL" id="BAAALD010000012">
    <property type="protein sequence ID" value="GAA1077176.1"/>
    <property type="molecule type" value="Genomic_DNA"/>
</dbReference>
<evidence type="ECO:0000313" key="2">
    <source>
        <dbReference type="Proteomes" id="UP001499987"/>
    </source>
</evidence>
<comment type="caution">
    <text evidence="1">The sequence shown here is derived from an EMBL/GenBank/DDBJ whole genome shotgun (WGS) entry which is preliminary data.</text>
</comment>
<accession>A0ABN1TDT8</accession>
<dbReference type="Proteomes" id="UP001499987">
    <property type="component" value="Unassembled WGS sequence"/>
</dbReference>
<organism evidence="1 2">
    <name type="scientific">Kitasatospora arboriphila</name>
    <dbReference type="NCBI Taxonomy" id="258052"/>
    <lineage>
        <taxon>Bacteria</taxon>
        <taxon>Bacillati</taxon>
        <taxon>Actinomycetota</taxon>
        <taxon>Actinomycetes</taxon>
        <taxon>Kitasatosporales</taxon>
        <taxon>Streptomycetaceae</taxon>
        <taxon>Kitasatospora</taxon>
    </lineage>
</organism>
<gene>
    <name evidence="1" type="ORF">GCM10009663_18570</name>
</gene>
<keyword evidence="2" id="KW-1185">Reference proteome</keyword>
<reference evidence="1 2" key="1">
    <citation type="journal article" date="2019" name="Int. J. Syst. Evol. Microbiol.">
        <title>The Global Catalogue of Microorganisms (GCM) 10K type strain sequencing project: providing services to taxonomists for standard genome sequencing and annotation.</title>
        <authorList>
            <consortium name="The Broad Institute Genomics Platform"/>
            <consortium name="The Broad Institute Genome Sequencing Center for Infectious Disease"/>
            <person name="Wu L."/>
            <person name="Ma J."/>
        </authorList>
    </citation>
    <scope>NUCLEOTIDE SEQUENCE [LARGE SCALE GENOMIC DNA]</scope>
    <source>
        <strain evidence="1 2">JCM 13002</strain>
    </source>
</reference>